<evidence type="ECO:0000313" key="1">
    <source>
        <dbReference type="EMBL" id="MDG3496334.1"/>
    </source>
</evidence>
<dbReference type="AlphaFoldDB" id="A0A9X4RMN2"/>
<dbReference type="RefSeq" id="WP_009628511.1">
    <property type="nucleotide sequence ID" value="NZ_VBTY01000174.1"/>
</dbReference>
<dbReference type="Proteomes" id="UP001152872">
    <property type="component" value="Unassembled WGS sequence"/>
</dbReference>
<gene>
    <name evidence="1" type="ORF">FEV09_17475</name>
</gene>
<dbReference type="EMBL" id="VBTY01000174">
    <property type="protein sequence ID" value="MDG3496334.1"/>
    <property type="molecule type" value="Genomic_DNA"/>
</dbReference>
<evidence type="ECO:0000313" key="2">
    <source>
        <dbReference type="Proteomes" id="UP001152872"/>
    </source>
</evidence>
<name>A0A9X4RMN2_9CYAN</name>
<accession>A0A9X4RMN2</accession>
<proteinExistence type="predicted"/>
<protein>
    <submittedName>
        <fullName evidence="1">Uncharacterized protein</fullName>
    </submittedName>
</protein>
<reference evidence="1" key="1">
    <citation type="submission" date="2019-05" db="EMBL/GenBank/DDBJ databases">
        <title>Whole genome sequencing of Pseudanabaena catenata USMAC16.</title>
        <authorList>
            <person name="Khan Z."/>
            <person name="Omar W.M."/>
            <person name="Convey P."/>
            <person name="Merican F."/>
            <person name="Najimudin N."/>
        </authorList>
    </citation>
    <scope>NUCLEOTIDE SEQUENCE</scope>
    <source>
        <strain evidence="1">USMAC16</strain>
    </source>
</reference>
<comment type="caution">
    <text evidence="1">The sequence shown here is derived from an EMBL/GenBank/DDBJ whole genome shotgun (WGS) entry which is preliminary data.</text>
</comment>
<sequence>MTTLLQQAIAEIEQLPPEQQDAIASRFLNEIRDEQEWHIRFTNTTNDQWDFMAEMVRQEIANSQTVPIKEVFPS</sequence>
<organism evidence="1 2">
    <name type="scientific">Pseudanabaena catenata USMAC16</name>
    <dbReference type="NCBI Taxonomy" id="1855837"/>
    <lineage>
        <taxon>Bacteria</taxon>
        <taxon>Bacillati</taxon>
        <taxon>Cyanobacteriota</taxon>
        <taxon>Cyanophyceae</taxon>
        <taxon>Pseudanabaenales</taxon>
        <taxon>Pseudanabaenaceae</taxon>
        <taxon>Pseudanabaena</taxon>
    </lineage>
</organism>
<keyword evidence="2" id="KW-1185">Reference proteome</keyword>